<evidence type="ECO:0000313" key="2">
    <source>
        <dbReference type="Proteomes" id="UP000001070"/>
    </source>
</evidence>
<dbReference type="InParanoid" id="B4JYV5"/>
<name>B4JYV5_DROGR</name>
<dbReference type="HOGENOM" id="CLU_2266468_0_0_1"/>
<sequence>MTAVWSRCHSTHTFCTRPDHDLQELSIMFFFWFFQGIDTRTIWFSGFHWGWSDSTEFWKKIFARKPGDQGCLKGWASPLQILYDQHLMALAYLLTICNTLYAL</sequence>
<protein>
    <submittedName>
        <fullName evidence="1">GH22332</fullName>
    </submittedName>
</protein>
<proteinExistence type="predicted"/>
<evidence type="ECO:0000313" key="1">
    <source>
        <dbReference type="EMBL" id="EDV98570.1"/>
    </source>
</evidence>
<gene>
    <name evidence="1" type="primary">Dgri\GH22332</name>
    <name evidence="1" type="ORF">Dgri_GH22332</name>
</gene>
<keyword evidence="2" id="KW-1185">Reference proteome</keyword>
<organism evidence="2">
    <name type="scientific">Drosophila grimshawi</name>
    <name type="common">Hawaiian fruit fly</name>
    <name type="synonym">Idiomyia grimshawi</name>
    <dbReference type="NCBI Taxonomy" id="7222"/>
    <lineage>
        <taxon>Eukaryota</taxon>
        <taxon>Metazoa</taxon>
        <taxon>Ecdysozoa</taxon>
        <taxon>Arthropoda</taxon>
        <taxon>Hexapoda</taxon>
        <taxon>Insecta</taxon>
        <taxon>Pterygota</taxon>
        <taxon>Neoptera</taxon>
        <taxon>Endopterygota</taxon>
        <taxon>Diptera</taxon>
        <taxon>Brachycera</taxon>
        <taxon>Muscomorpha</taxon>
        <taxon>Ephydroidea</taxon>
        <taxon>Drosophilidae</taxon>
        <taxon>Drosophila</taxon>
        <taxon>Hawaiian Drosophila</taxon>
    </lineage>
</organism>
<dbReference type="EMBL" id="CH916378">
    <property type="protein sequence ID" value="EDV98570.1"/>
    <property type="molecule type" value="Genomic_DNA"/>
</dbReference>
<accession>B4JYV5</accession>
<dbReference type="Proteomes" id="UP000001070">
    <property type="component" value="Unassembled WGS sequence"/>
</dbReference>
<reference evidence="1 2" key="1">
    <citation type="journal article" date="2007" name="Nature">
        <title>Evolution of genes and genomes on the Drosophila phylogeny.</title>
        <authorList>
            <consortium name="Drosophila 12 Genomes Consortium"/>
            <person name="Clark A.G."/>
            <person name="Eisen M.B."/>
            <person name="Smith D.R."/>
            <person name="Bergman C.M."/>
            <person name="Oliver B."/>
            <person name="Markow T.A."/>
            <person name="Kaufman T.C."/>
            <person name="Kellis M."/>
            <person name="Gelbart W."/>
            <person name="Iyer V.N."/>
            <person name="Pollard D.A."/>
            <person name="Sackton T.B."/>
            <person name="Larracuente A.M."/>
            <person name="Singh N.D."/>
            <person name="Abad J.P."/>
            <person name="Abt D.N."/>
            <person name="Adryan B."/>
            <person name="Aguade M."/>
            <person name="Akashi H."/>
            <person name="Anderson W.W."/>
            <person name="Aquadro C.F."/>
            <person name="Ardell D.H."/>
            <person name="Arguello R."/>
            <person name="Artieri C.G."/>
            <person name="Barbash D.A."/>
            <person name="Barker D."/>
            <person name="Barsanti P."/>
            <person name="Batterham P."/>
            <person name="Batzoglou S."/>
            <person name="Begun D."/>
            <person name="Bhutkar A."/>
            <person name="Blanco E."/>
            <person name="Bosak S.A."/>
            <person name="Bradley R.K."/>
            <person name="Brand A.D."/>
            <person name="Brent M.R."/>
            <person name="Brooks A.N."/>
            <person name="Brown R.H."/>
            <person name="Butlin R.K."/>
            <person name="Caggese C."/>
            <person name="Calvi B.R."/>
            <person name="Bernardo de Carvalho A."/>
            <person name="Caspi A."/>
            <person name="Castrezana S."/>
            <person name="Celniker S.E."/>
            <person name="Chang J.L."/>
            <person name="Chapple C."/>
            <person name="Chatterji S."/>
            <person name="Chinwalla A."/>
            <person name="Civetta A."/>
            <person name="Clifton S.W."/>
            <person name="Comeron J.M."/>
            <person name="Costello J.C."/>
            <person name="Coyne J.A."/>
            <person name="Daub J."/>
            <person name="David R.G."/>
            <person name="Delcher A.L."/>
            <person name="Delehaunty K."/>
            <person name="Do C.B."/>
            <person name="Ebling H."/>
            <person name="Edwards K."/>
            <person name="Eickbush T."/>
            <person name="Evans J.D."/>
            <person name="Filipski A."/>
            <person name="Findeiss S."/>
            <person name="Freyhult E."/>
            <person name="Fulton L."/>
            <person name="Fulton R."/>
            <person name="Garcia A.C."/>
            <person name="Gardiner A."/>
            <person name="Garfield D.A."/>
            <person name="Garvin B.E."/>
            <person name="Gibson G."/>
            <person name="Gilbert D."/>
            <person name="Gnerre S."/>
            <person name="Godfrey J."/>
            <person name="Good R."/>
            <person name="Gotea V."/>
            <person name="Gravely B."/>
            <person name="Greenberg A.J."/>
            <person name="Griffiths-Jones S."/>
            <person name="Gross S."/>
            <person name="Guigo R."/>
            <person name="Gustafson E.A."/>
            <person name="Haerty W."/>
            <person name="Hahn M.W."/>
            <person name="Halligan D.L."/>
            <person name="Halpern A.L."/>
            <person name="Halter G.M."/>
            <person name="Han M.V."/>
            <person name="Heger A."/>
            <person name="Hillier L."/>
            <person name="Hinrichs A.S."/>
            <person name="Holmes I."/>
            <person name="Hoskins R.A."/>
            <person name="Hubisz M.J."/>
            <person name="Hultmark D."/>
            <person name="Huntley M.A."/>
            <person name="Jaffe D.B."/>
            <person name="Jagadeeshan S."/>
            <person name="Jeck W.R."/>
            <person name="Johnson J."/>
            <person name="Jones C.D."/>
            <person name="Jordan W.C."/>
            <person name="Karpen G.H."/>
            <person name="Kataoka E."/>
            <person name="Keightley P.D."/>
            <person name="Kheradpour P."/>
            <person name="Kirkness E.F."/>
            <person name="Koerich L.B."/>
            <person name="Kristiansen K."/>
            <person name="Kudrna D."/>
            <person name="Kulathinal R.J."/>
            <person name="Kumar S."/>
            <person name="Kwok R."/>
            <person name="Lander E."/>
            <person name="Langley C.H."/>
            <person name="Lapoint R."/>
            <person name="Lazzaro B.P."/>
            <person name="Lee S.J."/>
            <person name="Levesque L."/>
            <person name="Li R."/>
            <person name="Lin C.F."/>
            <person name="Lin M.F."/>
            <person name="Lindblad-Toh K."/>
            <person name="Llopart A."/>
            <person name="Long M."/>
            <person name="Low L."/>
            <person name="Lozovsky E."/>
            <person name="Lu J."/>
            <person name="Luo M."/>
            <person name="Machado C.A."/>
            <person name="Makalowski W."/>
            <person name="Marzo M."/>
            <person name="Matsuda M."/>
            <person name="Matzkin L."/>
            <person name="McAllister B."/>
            <person name="McBride C.S."/>
            <person name="McKernan B."/>
            <person name="McKernan K."/>
            <person name="Mendez-Lago M."/>
            <person name="Minx P."/>
            <person name="Mollenhauer M.U."/>
            <person name="Montooth K."/>
            <person name="Mount S.M."/>
            <person name="Mu X."/>
            <person name="Myers E."/>
            <person name="Negre B."/>
            <person name="Newfeld S."/>
            <person name="Nielsen R."/>
            <person name="Noor M.A."/>
            <person name="O'Grady P."/>
            <person name="Pachter L."/>
            <person name="Papaceit M."/>
            <person name="Parisi M.J."/>
            <person name="Parisi M."/>
            <person name="Parts L."/>
            <person name="Pedersen J.S."/>
            <person name="Pesole G."/>
            <person name="Phillippy A.M."/>
            <person name="Ponting C.P."/>
            <person name="Pop M."/>
            <person name="Porcelli D."/>
            <person name="Powell J.R."/>
            <person name="Prohaska S."/>
            <person name="Pruitt K."/>
            <person name="Puig M."/>
            <person name="Quesneville H."/>
            <person name="Ram K.R."/>
            <person name="Rand D."/>
            <person name="Rasmussen M.D."/>
            <person name="Reed L.K."/>
            <person name="Reenan R."/>
            <person name="Reily A."/>
            <person name="Remington K.A."/>
            <person name="Rieger T.T."/>
            <person name="Ritchie M.G."/>
            <person name="Robin C."/>
            <person name="Rogers Y.H."/>
            <person name="Rohde C."/>
            <person name="Rozas J."/>
            <person name="Rubenfield M.J."/>
            <person name="Ruiz A."/>
            <person name="Russo S."/>
            <person name="Salzberg S.L."/>
            <person name="Sanchez-Gracia A."/>
            <person name="Saranga D.J."/>
            <person name="Sato H."/>
            <person name="Schaeffer S.W."/>
            <person name="Schatz M.C."/>
            <person name="Schlenke T."/>
            <person name="Schwartz R."/>
            <person name="Segarra C."/>
            <person name="Singh R.S."/>
            <person name="Sirot L."/>
            <person name="Sirota M."/>
            <person name="Sisneros N.B."/>
            <person name="Smith C.D."/>
            <person name="Smith T.F."/>
            <person name="Spieth J."/>
            <person name="Stage D.E."/>
            <person name="Stark A."/>
            <person name="Stephan W."/>
            <person name="Strausberg R.L."/>
            <person name="Strempel S."/>
            <person name="Sturgill D."/>
            <person name="Sutton G."/>
            <person name="Sutton G.G."/>
            <person name="Tao W."/>
            <person name="Teichmann S."/>
            <person name="Tobari Y.N."/>
            <person name="Tomimura Y."/>
            <person name="Tsolas J.M."/>
            <person name="Valente V.L."/>
            <person name="Venter E."/>
            <person name="Venter J.C."/>
            <person name="Vicario S."/>
            <person name="Vieira F.G."/>
            <person name="Vilella A.J."/>
            <person name="Villasante A."/>
            <person name="Walenz B."/>
            <person name="Wang J."/>
            <person name="Wasserman M."/>
            <person name="Watts T."/>
            <person name="Wilson D."/>
            <person name="Wilson R.K."/>
            <person name="Wing R.A."/>
            <person name="Wolfner M.F."/>
            <person name="Wong A."/>
            <person name="Wong G.K."/>
            <person name="Wu C.I."/>
            <person name="Wu G."/>
            <person name="Yamamoto D."/>
            <person name="Yang H.P."/>
            <person name="Yang S.P."/>
            <person name="Yorke J.A."/>
            <person name="Yoshida K."/>
            <person name="Zdobnov E."/>
            <person name="Zhang P."/>
            <person name="Zhang Y."/>
            <person name="Zimin A.V."/>
            <person name="Baldwin J."/>
            <person name="Abdouelleil A."/>
            <person name="Abdulkadir J."/>
            <person name="Abebe A."/>
            <person name="Abera B."/>
            <person name="Abreu J."/>
            <person name="Acer S.C."/>
            <person name="Aftuck L."/>
            <person name="Alexander A."/>
            <person name="An P."/>
            <person name="Anderson E."/>
            <person name="Anderson S."/>
            <person name="Arachi H."/>
            <person name="Azer M."/>
            <person name="Bachantsang P."/>
            <person name="Barry A."/>
            <person name="Bayul T."/>
            <person name="Berlin A."/>
            <person name="Bessette D."/>
            <person name="Bloom T."/>
            <person name="Blye J."/>
            <person name="Boguslavskiy L."/>
            <person name="Bonnet C."/>
            <person name="Boukhgalter B."/>
            <person name="Bourzgui I."/>
            <person name="Brown A."/>
            <person name="Cahill P."/>
            <person name="Channer S."/>
            <person name="Cheshatsang Y."/>
            <person name="Chuda L."/>
            <person name="Citroen M."/>
            <person name="Collymore A."/>
            <person name="Cooke P."/>
            <person name="Costello M."/>
            <person name="D'Aco K."/>
            <person name="Daza R."/>
            <person name="De Haan G."/>
            <person name="DeGray S."/>
            <person name="DeMaso C."/>
            <person name="Dhargay N."/>
            <person name="Dooley K."/>
            <person name="Dooley E."/>
            <person name="Doricent M."/>
            <person name="Dorje P."/>
            <person name="Dorjee K."/>
            <person name="Dupes A."/>
            <person name="Elong R."/>
            <person name="Falk J."/>
            <person name="Farina A."/>
            <person name="Faro S."/>
            <person name="Ferguson D."/>
            <person name="Fisher S."/>
            <person name="Foley C.D."/>
            <person name="Franke A."/>
            <person name="Friedrich D."/>
            <person name="Gadbois L."/>
            <person name="Gearin G."/>
            <person name="Gearin C.R."/>
            <person name="Giannoukos G."/>
            <person name="Goode T."/>
            <person name="Graham J."/>
            <person name="Grandbois E."/>
            <person name="Grewal S."/>
            <person name="Gyaltsen K."/>
            <person name="Hafez N."/>
            <person name="Hagos B."/>
            <person name="Hall J."/>
            <person name="Henson C."/>
            <person name="Hollinger A."/>
            <person name="Honan T."/>
            <person name="Huard M.D."/>
            <person name="Hughes L."/>
            <person name="Hurhula B."/>
            <person name="Husby M.E."/>
            <person name="Kamat A."/>
            <person name="Kanga B."/>
            <person name="Kashin S."/>
            <person name="Khazanovich D."/>
            <person name="Kisner P."/>
            <person name="Lance K."/>
            <person name="Lara M."/>
            <person name="Lee W."/>
            <person name="Lennon N."/>
            <person name="Letendre F."/>
            <person name="LeVine R."/>
            <person name="Lipovsky A."/>
            <person name="Liu X."/>
            <person name="Liu J."/>
            <person name="Liu S."/>
            <person name="Lokyitsang T."/>
            <person name="Lokyitsang Y."/>
            <person name="Lubonja R."/>
            <person name="Lui A."/>
            <person name="MacDonald P."/>
            <person name="Magnisalis V."/>
            <person name="Maru K."/>
            <person name="Matthews C."/>
            <person name="McCusker W."/>
            <person name="McDonough S."/>
            <person name="Mehta T."/>
            <person name="Meldrim J."/>
            <person name="Meneus L."/>
            <person name="Mihai O."/>
            <person name="Mihalev A."/>
            <person name="Mihova T."/>
            <person name="Mittelman R."/>
            <person name="Mlenga V."/>
            <person name="Montmayeur A."/>
            <person name="Mulrain L."/>
            <person name="Navidi A."/>
            <person name="Naylor J."/>
            <person name="Negash T."/>
            <person name="Nguyen T."/>
            <person name="Nguyen N."/>
            <person name="Nicol R."/>
            <person name="Norbu C."/>
            <person name="Norbu N."/>
            <person name="Novod N."/>
            <person name="O'Neill B."/>
            <person name="Osman S."/>
            <person name="Markiewicz E."/>
            <person name="Oyono O.L."/>
            <person name="Patti C."/>
            <person name="Phunkhang P."/>
            <person name="Pierre F."/>
            <person name="Priest M."/>
            <person name="Raghuraman S."/>
            <person name="Rege F."/>
            <person name="Reyes R."/>
            <person name="Rise C."/>
            <person name="Rogov P."/>
            <person name="Ross K."/>
            <person name="Ryan E."/>
            <person name="Settipalli S."/>
            <person name="Shea T."/>
            <person name="Sherpa N."/>
            <person name="Shi L."/>
            <person name="Shih D."/>
            <person name="Sparrow T."/>
            <person name="Spaulding J."/>
            <person name="Stalker J."/>
            <person name="Stange-Thomann N."/>
            <person name="Stavropoulos S."/>
            <person name="Stone C."/>
            <person name="Strader C."/>
            <person name="Tesfaye S."/>
            <person name="Thomson T."/>
            <person name="Thoulutsang Y."/>
            <person name="Thoulutsang D."/>
            <person name="Topham K."/>
            <person name="Topping I."/>
            <person name="Tsamla T."/>
            <person name="Vassiliev H."/>
            <person name="Vo A."/>
            <person name="Wangchuk T."/>
            <person name="Wangdi T."/>
            <person name="Weiand M."/>
            <person name="Wilkinson J."/>
            <person name="Wilson A."/>
            <person name="Yadav S."/>
            <person name="Young G."/>
            <person name="Yu Q."/>
            <person name="Zembek L."/>
            <person name="Zhong D."/>
            <person name="Zimmer A."/>
            <person name="Zwirko Z."/>
            <person name="Jaffe D.B."/>
            <person name="Alvarez P."/>
            <person name="Brockman W."/>
            <person name="Butler J."/>
            <person name="Chin C."/>
            <person name="Gnerre S."/>
            <person name="Grabherr M."/>
            <person name="Kleber M."/>
            <person name="Mauceli E."/>
            <person name="MacCallum I."/>
        </authorList>
    </citation>
    <scope>NUCLEOTIDE SEQUENCE [LARGE SCALE GENOMIC DNA]</scope>
    <source>
        <strain evidence="2">Tucson 15287-2541.00</strain>
    </source>
</reference>
<dbReference type="AlphaFoldDB" id="B4JYV5"/>